<name>A0A6A6WAR8_9PEZI</name>
<feature type="compositionally biased region" description="Polar residues" evidence="1">
    <location>
        <begin position="151"/>
        <end position="161"/>
    </location>
</feature>
<reference evidence="2" key="1">
    <citation type="journal article" date="2020" name="Stud. Mycol.">
        <title>101 Dothideomycetes genomes: a test case for predicting lifestyles and emergence of pathogens.</title>
        <authorList>
            <person name="Haridas S."/>
            <person name="Albert R."/>
            <person name="Binder M."/>
            <person name="Bloem J."/>
            <person name="Labutti K."/>
            <person name="Salamov A."/>
            <person name="Andreopoulos B."/>
            <person name="Baker S."/>
            <person name="Barry K."/>
            <person name="Bills G."/>
            <person name="Bluhm B."/>
            <person name="Cannon C."/>
            <person name="Castanera R."/>
            <person name="Culley D."/>
            <person name="Daum C."/>
            <person name="Ezra D."/>
            <person name="Gonzalez J."/>
            <person name="Henrissat B."/>
            <person name="Kuo A."/>
            <person name="Liang C."/>
            <person name="Lipzen A."/>
            <person name="Lutzoni F."/>
            <person name="Magnuson J."/>
            <person name="Mondo S."/>
            <person name="Nolan M."/>
            <person name="Ohm R."/>
            <person name="Pangilinan J."/>
            <person name="Park H.-J."/>
            <person name="Ramirez L."/>
            <person name="Alfaro M."/>
            <person name="Sun H."/>
            <person name="Tritt A."/>
            <person name="Yoshinaga Y."/>
            <person name="Zwiers L.-H."/>
            <person name="Turgeon B."/>
            <person name="Goodwin S."/>
            <person name="Spatafora J."/>
            <person name="Crous P."/>
            <person name="Grigoriev I."/>
        </authorList>
    </citation>
    <scope>NUCLEOTIDE SEQUENCE</scope>
    <source>
        <strain evidence="2">CBS 121739</strain>
    </source>
</reference>
<dbReference type="RefSeq" id="XP_033601377.1">
    <property type="nucleotide sequence ID" value="XM_033740800.1"/>
</dbReference>
<dbReference type="Proteomes" id="UP000799437">
    <property type="component" value="Unassembled WGS sequence"/>
</dbReference>
<feature type="region of interest" description="Disordered" evidence="1">
    <location>
        <begin position="1"/>
        <end position="49"/>
    </location>
</feature>
<keyword evidence="3" id="KW-1185">Reference proteome</keyword>
<organism evidence="2 3">
    <name type="scientific">Pseudovirgaria hyperparasitica</name>
    <dbReference type="NCBI Taxonomy" id="470096"/>
    <lineage>
        <taxon>Eukaryota</taxon>
        <taxon>Fungi</taxon>
        <taxon>Dikarya</taxon>
        <taxon>Ascomycota</taxon>
        <taxon>Pezizomycotina</taxon>
        <taxon>Dothideomycetes</taxon>
        <taxon>Dothideomycetes incertae sedis</taxon>
        <taxon>Acrospermales</taxon>
        <taxon>Acrospermaceae</taxon>
        <taxon>Pseudovirgaria</taxon>
    </lineage>
</organism>
<feature type="compositionally biased region" description="Polar residues" evidence="1">
    <location>
        <begin position="25"/>
        <end position="39"/>
    </location>
</feature>
<proteinExistence type="predicted"/>
<protein>
    <submittedName>
        <fullName evidence="2">Uncharacterized protein</fullName>
    </submittedName>
</protein>
<dbReference type="EMBL" id="ML996570">
    <property type="protein sequence ID" value="KAF2758926.1"/>
    <property type="molecule type" value="Genomic_DNA"/>
</dbReference>
<evidence type="ECO:0000256" key="1">
    <source>
        <dbReference type="SAM" id="MobiDB-lite"/>
    </source>
</evidence>
<dbReference type="GeneID" id="54481854"/>
<gene>
    <name evidence="2" type="ORF">EJ05DRAFT_326526</name>
</gene>
<sequence length="174" mass="19694">MQSRYTYSKAKSREENSTYLFPKNTAPSQKLDGQNVTNRQCHESGSHSQQVTIQHVKDRHIEASKQAKQMNLTQAIKTDPATYCTIPHHTMPCLATSYHAIPYHAMPHHTMPHHTMPHHIMPCHATQHHTIQAGPHPSDTARLTGPWKCNTRQVSTPSHHIQISKPCGVPKKKL</sequence>
<feature type="region of interest" description="Disordered" evidence="1">
    <location>
        <begin position="151"/>
        <end position="174"/>
    </location>
</feature>
<evidence type="ECO:0000313" key="3">
    <source>
        <dbReference type="Proteomes" id="UP000799437"/>
    </source>
</evidence>
<evidence type="ECO:0000313" key="2">
    <source>
        <dbReference type="EMBL" id="KAF2758926.1"/>
    </source>
</evidence>
<accession>A0A6A6WAR8</accession>
<dbReference type="AlphaFoldDB" id="A0A6A6WAR8"/>